<evidence type="ECO:0000313" key="5">
    <source>
        <dbReference type="Proteomes" id="UP000075755"/>
    </source>
</evidence>
<feature type="region of interest" description="Disordered" evidence="1">
    <location>
        <begin position="107"/>
        <end position="126"/>
    </location>
</feature>
<keyword evidence="6" id="KW-1185">Reference proteome</keyword>
<accession>A0AAC8YLW8</accession>
<evidence type="ECO:0000256" key="1">
    <source>
        <dbReference type="SAM" id="MobiDB-lite"/>
    </source>
</evidence>
<dbReference type="Proteomes" id="UP000075755">
    <property type="component" value="Chromosome"/>
</dbReference>
<evidence type="ECO:0008006" key="7">
    <source>
        <dbReference type="Google" id="ProtNLM"/>
    </source>
</evidence>
<reference evidence="3 5" key="1">
    <citation type="submission" date="2016-03" db="EMBL/GenBank/DDBJ databases">
        <title>Complete genome of Aminobacter aminovorans KCTC 2477.</title>
        <authorList>
            <person name="Kim K.M."/>
        </authorList>
    </citation>
    <scope>NUCLEOTIDE SEQUENCE [LARGE SCALE GENOMIC DNA]</scope>
    <source>
        <strain evidence="3 5">KCTC 2477</strain>
    </source>
</reference>
<evidence type="ECO:0000313" key="3">
    <source>
        <dbReference type="EMBL" id="AMS39876.1"/>
    </source>
</evidence>
<dbReference type="AlphaFoldDB" id="A0AAC8YLW8"/>
<evidence type="ECO:0000313" key="4">
    <source>
        <dbReference type="EMBL" id="MBB3707164.1"/>
    </source>
</evidence>
<dbReference type="RefSeq" id="WP_169808297.1">
    <property type="nucleotide sequence ID" value="NZ_CP015005.1"/>
</dbReference>
<organism evidence="3 5">
    <name type="scientific">Aminobacter aminovorans</name>
    <name type="common">Chelatobacter heintzii</name>
    <dbReference type="NCBI Taxonomy" id="83263"/>
    <lineage>
        <taxon>Bacteria</taxon>
        <taxon>Pseudomonadati</taxon>
        <taxon>Pseudomonadota</taxon>
        <taxon>Alphaproteobacteria</taxon>
        <taxon>Hyphomicrobiales</taxon>
        <taxon>Phyllobacteriaceae</taxon>
        <taxon>Aminobacter</taxon>
    </lineage>
</organism>
<dbReference type="EMBL" id="JACICB010000012">
    <property type="protein sequence ID" value="MBB3707164.1"/>
    <property type="molecule type" value="Genomic_DNA"/>
</dbReference>
<gene>
    <name evidence="3" type="ORF">AA2016_0938</name>
    <name evidence="4" type="ORF">FHS67_003492</name>
</gene>
<dbReference type="EMBL" id="CP015005">
    <property type="protein sequence ID" value="AMS39876.1"/>
    <property type="molecule type" value="Genomic_DNA"/>
</dbReference>
<feature type="signal peptide" evidence="2">
    <location>
        <begin position="1"/>
        <end position="31"/>
    </location>
</feature>
<keyword evidence="2" id="KW-0732">Signal</keyword>
<protein>
    <recommendedName>
        <fullName evidence="7">DUF2946 domain-containing protein</fullName>
    </recommendedName>
</protein>
<sequence length="126" mass="12801">MVGFRRKGFGFGVAHVAALMLVLQTVAGAVALGQGTPPLDIFGNPLCITSASGHTAPAKSEHPALTACCTLGCNMVSPLAVMPPDGAGLLLGRQIETKTVFLALRPDAATAPEHDPGNPRAPPPLV</sequence>
<name>A0AAC8YLW8_AMIAI</name>
<feature type="chain" id="PRO_5042207811" description="DUF2946 domain-containing protein" evidence="2">
    <location>
        <begin position="32"/>
        <end position="126"/>
    </location>
</feature>
<proteinExistence type="predicted"/>
<evidence type="ECO:0000256" key="2">
    <source>
        <dbReference type="SAM" id="SignalP"/>
    </source>
</evidence>
<dbReference type="Proteomes" id="UP000577697">
    <property type="component" value="Unassembled WGS sequence"/>
</dbReference>
<reference evidence="4 6" key="2">
    <citation type="submission" date="2020-08" db="EMBL/GenBank/DDBJ databases">
        <title>Genomic Encyclopedia of Type Strains, Phase IV (KMG-IV): sequencing the most valuable type-strain genomes for metagenomic binning, comparative biology and taxonomic classification.</title>
        <authorList>
            <person name="Goeker M."/>
        </authorList>
    </citation>
    <scope>NUCLEOTIDE SEQUENCE [LARGE SCALE GENOMIC DNA]</scope>
    <source>
        <strain evidence="4 6">DSM 10368</strain>
    </source>
</reference>
<evidence type="ECO:0000313" key="6">
    <source>
        <dbReference type="Proteomes" id="UP000577697"/>
    </source>
</evidence>
<dbReference type="KEGG" id="aak:AA2016_0938"/>